<evidence type="ECO:0000256" key="1">
    <source>
        <dbReference type="SAM" id="Phobius"/>
    </source>
</evidence>
<dbReference type="RefSeq" id="WP_126292625.1">
    <property type="nucleotide sequence ID" value="NZ_CP155468.1"/>
</dbReference>
<sequence length="154" mass="17545">MFEVILMSVERFLLALIVGGGIIMAVCVRPLLLQNLKQKDKLAFVNLIEGISINVWNRYNIVAFVATAIMLALDILRIIIRIKYSYWELVLETIILFLLFLKITLDKSLKKRLLEYGNSAINSSEQNKGHQLVELLSKVILLLAIILLIIPLQI</sequence>
<feature type="transmembrane region" description="Helical" evidence="1">
    <location>
        <begin position="135"/>
        <end position="152"/>
    </location>
</feature>
<evidence type="ECO:0008006" key="4">
    <source>
        <dbReference type="Google" id="ProtNLM"/>
    </source>
</evidence>
<feature type="transmembrane region" description="Helical" evidence="1">
    <location>
        <begin position="61"/>
        <end position="80"/>
    </location>
</feature>
<keyword evidence="1" id="KW-0472">Membrane</keyword>
<feature type="transmembrane region" description="Helical" evidence="1">
    <location>
        <begin position="86"/>
        <end position="105"/>
    </location>
</feature>
<dbReference type="AlphaFoldDB" id="A0A431UWI4"/>
<protein>
    <recommendedName>
        <fullName evidence="4">DUF4149 domain-containing protein</fullName>
    </recommendedName>
</protein>
<keyword evidence="1" id="KW-1133">Transmembrane helix</keyword>
<organism evidence="2 3">
    <name type="scientific">Lysinibacillus telephonicus</name>
    <dbReference type="NCBI Taxonomy" id="1714840"/>
    <lineage>
        <taxon>Bacteria</taxon>
        <taxon>Bacillati</taxon>
        <taxon>Bacillota</taxon>
        <taxon>Bacilli</taxon>
        <taxon>Bacillales</taxon>
        <taxon>Bacillaceae</taxon>
        <taxon>Lysinibacillus</taxon>
    </lineage>
</organism>
<evidence type="ECO:0000313" key="3">
    <source>
        <dbReference type="Proteomes" id="UP000276349"/>
    </source>
</evidence>
<dbReference type="EMBL" id="RXNR01000004">
    <property type="protein sequence ID" value="RTQ95759.1"/>
    <property type="molecule type" value="Genomic_DNA"/>
</dbReference>
<keyword evidence="3" id="KW-1185">Reference proteome</keyword>
<accession>A0A431UWI4</accession>
<proteinExistence type="predicted"/>
<name>A0A431UWI4_9BACI</name>
<feature type="transmembrane region" description="Helical" evidence="1">
    <location>
        <begin position="12"/>
        <end position="32"/>
    </location>
</feature>
<gene>
    <name evidence="2" type="ORF">EKG35_01900</name>
</gene>
<keyword evidence="1" id="KW-0812">Transmembrane</keyword>
<evidence type="ECO:0000313" key="2">
    <source>
        <dbReference type="EMBL" id="RTQ95759.1"/>
    </source>
</evidence>
<dbReference type="OrthoDB" id="2476767at2"/>
<reference evidence="2 3" key="1">
    <citation type="submission" date="2018-12" db="EMBL/GenBank/DDBJ databases">
        <authorList>
            <person name="Yu L."/>
        </authorList>
    </citation>
    <scope>NUCLEOTIDE SEQUENCE [LARGE SCALE GENOMIC DNA]</scope>
    <source>
        <strain evidence="2 3">S5H2222</strain>
    </source>
</reference>
<comment type="caution">
    <text evidence="2">The sequence shown here is derived from an EMBL/GenBank/DDBJ whole genome shotgun (WGS) entry which is preliminary data.</text>
</comment>
<dbReference type="Proteomes" id="UP000276349">
    <property type="component" value="Unassembled WGS sequence"/>
</dbReference>